<evidence type="ECO:0000256" key="9">
    <source>
        <dbReference type="SAM" id="MobiDB-lite"/>
    </source>
</evidence>
<dbReference type="Gene3D" id="3.10.450.240">
    <property type="match status" value="1"/>
</dbReference>
<dbReference type="SUPFAM" id="SSF54427">
    <property type="entry name" value="NTF2-like"/>
    <property type="match status" value="1"/>
</dbReference>
<dbReference type="PANTHER" id="PTHR28554:SF1">
    <property type="entry name" value="LARGE RIBOSOMAL SUBUNIT PROTEIN ML45"/>
    <property type="match status" value="1"/>
</dbReference>
<proteinExistence type="inferred from homology"/>
<dbReference type="GO" id="GO:0005739">
    <property type="term" value="C:mitochondrion"/>
    <property type="evidence" value="ECO:0007669"/>
    <property type="project" value="UniProtKB-SubCell"/>
</dbReference>
<dbReference type="SMART" id="SM00978">
    <property type="entry name" value="Tim44"/>
    <property type="match status" value="1"/>
</dbReference>
<dbReference type="PANTHER" id="PTHR28554">
    <property type="entry name" value="39S RIBOSOMAL PROTEIN L45, MITOCHONDRIAL"/>
    <property type="match status" value="1"/>
</dbReference>
<dbReference type="FunFam" id="3.10.450.240:FF:000003">
    <property type="entry name" value="39S ribosomal protein L45, mitochondrial"/>
    <property type="match status" value="1"/>
</dbReference>
<evidence type="ECO:0000256" key="6">
    <source>
        <dbReference type="ARBA" id="ARBA00038073"/>
    </source>
</evidence>
<dbReference type="AlphaFoldDB" id="A0A164MNA3"/>
<protein>
    <recommendedName>
        <fullName evidence="7">Large ribosomal subunit protein mL45</fullName>
    </recommendedName>
    <alternativeName>
        <fullName evidence="8">39S ribosomal protein L45, mitochondrial</fullName>
    </alternativeName>
</protein>
<evidence type="ECO:0000256" key="8">
    <source>
        <dbReference type="ARBA" id="ARBA00043031"/>
    </source>
</evidence>
<dbReference type="InterPro" id="IPR051975">
    <property type="entry name" value="mtLSU_mL45"/>
</dbReference>
<evidence type="ECO:0000256" key="3">
    <source>
        <dbReference type="ARBA" id="ARBA00022980"/>
    </source>
</evidence>
<sequence length="629" mass="71560">MSSLSQFTCFRTLLASSLKTAYQRNMPTMNAGIQVRERHTKHWAPAFKKLRRLKVQKVKLPNFREEDTMSELTPDQIRSRMKEQGILPPRSWMERPITISATGAVFEPYIPPEGDGKLSSLTLGGAKQSMEFLSKKSKSMLAVRKIRSFEDNFSPSTFAEEAQDIYIKAHKALVEKDYDTLHQCVTELCFPLMTEDLKMCTTRWQFLKSLEPPRVVHARCTDIINKENIFSQVTVRFHTQQTLAVYDRFGRLIYGSEVVAKDVVEYVVFEKHLANSYGLWRIHEKIIPDWMPAREPGRKTYVQQKPVVESEPVADTVAGLLGTSKGRNSKRKVANLPTQKTTSESNKPDIIYNSLSTYLLPIVINNKPEVGRPQLEPATTKRYSATGVEVVLMGHFTARVCYAGRLFLLPLTVSNRTDTRNLMGRRWFPILHLDWNRIFHCIPTAHFMKKQTENERQLALETTKRTCPFYVHVKVEGVNLRMLLDTGATQSKITVSQWQLIGKPRLQPTSIIIHDTANNVMPLVGRCIINAEYNGQRGLLPLLVSGGANGYAVIGTDWFKTIRFDFNNIFETMTFQQAPKSSAGQTFEPQNCQMLSSPCAQYPPESDQSPNADAETKGRIEMEKVTLLD</sequence>
<name>A0A164MNA3_9CRUS</name>
<keyword evidence="12" id="KW-1185">Reference proteome</keyword>
<keyword evidence="5" id="KW-0687">Ribonucleoprotein</keyword>
<organism evidence="11 12">
    <name type="scientific">Daphnia magna</name>
    <dbReference type="NCBI Taxonomy" id="35525"/>
    <lineage>
        <taxon>Eukaryota</taxon>
        <taxon>Metazoa</taxon>
        <taxon>Ecdysozoa</taxon>
        <taxon>Arthropoda</taxon>
        <taxon>Crustacea</taxon>
        <taxon>Branchiopoda</taxon>
        <taxon>Diplostraca</taxon>
        <taxon>Cladocera</taxon>
        <taxon>Anomopoda</taxon>
        <taxon>Daphniidae</taxon>
        <taxon>Daphnia</taxon>
    </lineage>
</organism>
<dbReference type="SUPFAM" id="SSF50630">
    <property type="entry name" value="Acid proteases"/>
    <property type="match status" value="1"/>
</dbReference>
<gene>
    <name evidence="11" type="ORF">APZ42_031775</name>
</gene>
<evidence type="ECO:0000256" key="7">
    <source>
        <dbReference type="ARBA" id="ARBA00039448"/>
    </source>
</evidence>
<comment type="similarity">
    <text evidence="6">Belongs to the mitochondrion-specific ribosomal protein mL45 family.</text>
</comment>
<dbReference type="Proteomes" id="UP000076858">
    <property type="component" value="Unassembled WGS sequence"/>
</dbReference>
<feature type="domain" description="Tim44-like" evidence="10">
    <location>
        <begin position="139"/>
        <end position="287"/>
    </location>
</feature>
<reference evidence="11 12" key="1">
    <citation type="submission" date="2016-03" db="EMBL/GenBank/DDBJ databases">
        <title>EvidentialGene: Evidence-directed Construction of Genes on Genomes.</title>
        <authorList>
            <person name="Gilbert D.G."/>
            <person name="Choi J.-H."/>
            <person name="Mockaitis K."/>
            <person name="Colbourne J."/>
            <person name="Pfrender M."/>
        </authorList>
    </citation>
    <scope>NUCLEOTIDE SEQUENCE [LARGE SCALE GENOMIC DNA]</scope>
    <source>
        <strain evidence="11 12">Xinb3</strain>
        <tissue evidence="11">Complete organism</tissue>
    </source>
</reference>
<dbReference type="InterPro" id="IPR021109">
    <property type="entry name" value="Peptidase_aspartic_dom_sf"/>
</dbReference>
<accession>A0A164MNA3</accession>
<comment type="caution">
    <text evidence="11">The sequence shown here is derived from an EMBL/GenBank/DDBJ whole genome shotgun (WGS) entry which is preliminary data.</text>
</comment>
<evidence type="ECO:0000256" key="2">
    <source>
        <dbReference type="ARBA" id="ARBA00022946"/>
    </source>
</evidence>
<dbReference type="OrthoDB" id="10069580at2759"/>
<dbReference type="GO" id="GO:1990904">
    <property type="term" value="C:ribonucleoprotein complex"/>
    <property type="evidence" value="ECO:0007669"/>
    <property type="project" value="UniProtKB-KW"/>
</dbReference>
<dbReference type="STRING" id="35525.A0A164MNA3"/>
<dbReference type="Gene3D" id="2.40.70.10">
    <property type="entry name" value="Acid Proteases"/>
    <property type="match status" value="1"/>
</dbReference>
<evidence type="ECO:0000259" key="10">
    <source>
        <dbReference type="SMART" id="SM00978"/>
    </source>
</evidence>
<dbReference type="GO" id="GO:0005840">
    <property type="term" value="C:ribosome"/>
    <property type="evidence" value="ECO:0007669"/>
    <property type="project" value="UniProtKB-KW"/>
</dbReference>
<dbReference type="Pfam" id="PF04280">
    <property type="entry name" value="Tim44"/>
    <property type="match status" value="1"/>
</dbReference>
<keyword evidence="2" id="KW-0809">Transit peptide</keyword>
<evidence type="ECO:0000313" key="11">
    <source>
        <dbReference type="EMBL" id="KZS05207.1"/>
    </source>
</evidence>
<feature type="region of interest" description="Disordered" evidence="9">
    <location>
        <begin position="594"/>
        <end position="620"/>
    </location>
</feature>
<evidence type="ECO:0000256" key="1">
    <source>
        <dbReference type="ARBA" id="ARBA00004173"/>
    </source>
</evidence>
<dbReference type="EMBL" id="LRGB01002993">
    <property type="protein sequence ID" value="KZS05207.1"/>
    <property type="molecule type" value="Genomic_DNA"/>
</dbReference>
<dbReference type="InterPro" id="IPR007379">
    <property type="entry name" value="Tim44-like_dom"/>
</dbReference>
<dbReference type="InterPro" id="IPR032710">
    <property type="entry name" value="NTF2-like_dom_sf"/>
</dbReference>
<evidence type="ECO:0000256" key="5">
    <source>
        <dbReference type="ARBA" id="ARBA00023274"/>
    </source>
</evidence>
<comment type="subcellular location">
    <subcellularLocation>
        <location evidence="1">Mitochondrion</location>
    </subcellularLocation>
</comment>
<evidence type="ECO:0000256" key="4">
    <source>
        <dbReference type="ARBA" id="ARBA00023128"/>
    </source>
</evidence>
<keyword evidence="4" id="KW-0496">Mitochondrion</keyword>
<evidence type="ECO:0000313" key="12">
    <source>
        <dbReference type="Proteomes" id="UP000076858"/>
    </source>
</evidence>
<keyword evidence="3 11" id="KW-0689">Ribosomal protein</keyword>